<organism evidence="3 4">
    <name type="scientific">Glossina austeni</name>
    <name type="common">Savannah tsetse fly</name>
    <dbReference type="NCBI Taxonomy" id="7395"/>
    <lineage>
        <taxon>Eukaryota</taxon>
        <taxon>Metazoa</taxon>
        <taxon>Ecdysozoa</taxon>
        <taxon>Arthropoda</taxon>
        <taxon>Hexapoda</taxon>
        <taxon>Insecta</taxon>
        <taxon>Pterygota</taxon>
        <taxon>Neoptera</taxon>
        <taxon>Endopterygota</taxon>
        <taxon>Diptera</taxon>
        <taxon>Brachycera</taxon>
        <taxon>Muscomorpha</taxon>
        <taxon>Hippoboscoidea</taxon>
        <taxon>Glossinidae</taxon>
        <taxon>Glossina</taxon>
    </lineage>
</organism>
<dbReference type="STRING" id="7395.A0A1A9VQX4"/>
<dbReference type="VEuPathDB" id="VectorBase:GAUT044745"/>
<proteinExistence type="predicted"/>
<evidence type="ECO:0000256" key="1">
    <source>
        <dbReference type="SAM" id="Coils"/>
    </source>
</evidence>
<evidence type="ECO:0000313" key="3">
    <source>
        <dbReference type="EnsemblMetazoa" id="GAUT044745-PA"/>
    </source>
</evidence>
<reference evidence="3" key="1">
    <citation type="submission" date="2020-05" db="UniProtKB">
        <authorList>
            <consortium name="EnsemblMetazoa"/>
        </authorList>
    </citation>
    <scope>IDENTIFICATION</scope>
    <source>
        <strain evidence="3">TTRI</strain>
    </source>
</reference>
<dbReference type="EnsemblMetazoa" id="GAUT044745-RA">
    <property type="protein sequence ID" value="GAUT044745-PA"/>
    <property type="gene ID" value="GAUT044745"/>
</dbReference>
<feature type="compositionally biased region" description="Basic and acidic residues" evidence="2">
    <location>
        <begin position="165"/>
        <end position="178"/>
    </location>
</feature>
<name>A0A1A9VQX4_GLOAU</name>
<feature type="coiled-coil region" evidence="1">
    <location>
        <begin position="94"/>
        <end position="121"/>
    </location>
</feature>
<evidence type="ECO:0000313" key="4">
    <source>
        <dbReference type="Proteomes" id="UP000078200"/>
    </source>
</evidence>
<feature type="region of interest" description="Disordered" evidence="2">
    <location>
        <begin position="158"/>
        <end position="178"/>
    </location>
</feature>
<keyword evidence="1" id="KW-0175">Coiled coil</keyword>
<keyword evidence="4" id="KW-1185">Reference proteome</keyword>
<dbReference type="Proteomes" id="UP000078200">
    <property type="component" value="Unassembled WGS sequence"/>
</dbReference>
<accession>A0A1A9VQX4</accession>
<protein>
    <submittedName>
        <fullName evidence="3">Uncharacterized protein</fullName>
    </submittedName>
</protein>
<evidence type="ECO:0000256" key="2">
    <source>
        <dbReference type="SAM" id="MobiDB-lite"/>
    </source>
</evidence>
<dbReference type="AlphaFoldDB" id="A0A1A9VQX4"/>
<sequence>MSSLYKVRFVGLHRAKAKNCIKRNHNNVQTSIPGSRIGPTMNSVETNVVRHAFASLIYAQPLHVQTALPSNPIVSARTHGIHYTMYKCRTTKVLKQQRDLLKRYQTRIELSLENDRQLEKQQDIDSLLSEAISEWDENYVLKELDALVAEEKAKKLKLPEVPQDELSRPSAERKQSCH</sequence>